<gene>
    <name evidence="1" type="ORF">pp309_000006</name>
</gene>
<protein>
    <submittedName>
        <fullName evidence="1">Uncharacterized protein</fullName>
    </submittedName>
</protein>
<organism evidence="1 2">
    <name type="scientific">Proteus phage 309</name>
    <dbReference type="NCBI Taxonomy" id="2894355"/>
    <lineage>
        <taxon>Viruses</taxon>
        <taxon>Duplodnaviria</taxon>
        <taxon>Heunggongvirae</taxon>
        <taxon>Uroviricota</taxon>
        <taxon>Caudoviricetes</taxon>
        <taxon>Autographivirales</taxon>
        <taxon>Autoscriptoviridae</taxon>
        <taxon>Slopekvirinae</taxon>
        <taxon>Novosibovirus</taxon>
        <taxon>Novosibovirus 309</taxon>
    </lineage>
</organism>
<dbReference type="Proteomes" id="UP000831673">
    <property type="component" value="Segment"/>
</dbReference>
<sequence>MYYTKEQPTTGSFVKVWVGKDGVFSRDYKYIDGVLHVYDGLRFRVGPNQILSPSIRDIMYITSEVPFTRRWYEQERT</sequence>
<keyword evidence="2" id="KW-1185">Reference proteome</keyword>
<reference evidence="1 2" key="1">
    <citation type="submission" date="2021-11" db="EMBL/GenBank/DDBJ databases">
        <title>Novel species of Proteus-infecting phage.</title>
        <authorList>
            <person name="Aaron J.A."/>
            <person name="van Zyl L.J."/>
            <person name="Dicks L.M.T."/>
        </authorList>
    </citation>
    <scope>NUCLEOTIDE SEQUENCE [LARGE SCALE GENOMIC DNA]</scope>
</reference>
<evidence type="ECO:0000313" key="1">
    <source>
        <dbReference type="EMBL" id="UGC97794.1"/>
    </source>
</evidence>
<evidence type="ECO:0000313" key="2">
    <source>
        <dbReference type="Proteomes" id="UP000831673"/>
    </source>
</evidence>
<name>A0AAE8YLU1_9CAUD</name>
<proteinExistence type="predicted"/>
<dbReference type="EMBL" id="OL416096">
    <property type="protein sequence ID" value="UGC97794.1"/>
    <property type="molecule type" value="Genomic_DNA"/>
</dbReference>
<accession>A0AAE8YLU1</accession>